<keyword evidence="3" id="KW-1185">Reference proteome</keyword>
<dbReference type="PANTHER" id="PTHR45691">
    <property type="entry name" value="PROTEIN DIAPHANOUS"/>
    <property type="match status" value="1"/>
</dbReference>
<dbReference type="Gene3D" id="1.10.20.40">
    <property type="entry name" value="Formin, diaphanous GTPase-binding domain"/>
    <property type="match status" value="1"/>
</dbReference>
<dbReference type="InterPro" id="IPR051412">
    <property type="entry name" value="Formin_Homology_Diaphanous_sf"/>
</dbReference>
<dbReference type="GO" id="GO:0003779">
    <property type="term" value="F:actin binding"/>
    <property type="evidence" value="ECO:0007669"/>
    <property type="project" value="InterPro"/>
</dbReference>
<proteinExistence type="predicted"/>
<dbReference type="GO" id="GO:0005884">
    <property type="term" value="C:actin filament"/>
    <property type="evidence" value="ECO:0007669"/>
    <property type="project" value="TreeGrafter"/>
</dbReference>
<organism evidence="2 3">
    <name type="scientific">Acipenser ruthenus</name>
    <name type="common">Sterlet sturgeon</name>
    <dbReference type="NCBI Taxonomy" id="7906"/>
    <lineage>
        <taxon>Eukaryota</taxon>
        <taxon>Metazoa</taxon>
        <taxon>Chordata</taxon>
        <taxon>Craniata</taxon>
        <taxon>Vertebrata</taxon>
        <taxon>Euteleostomi</taxon>
        <taxon>Actinopterygii</taxon>
        <taxon>Chondrostei</taxon>
        <taxon>Acipenseriformes</taxon>
        <taxon>Acipenseridae</taxon>
        <taxon>Acipenser</taxon>
    </lineage>
</organism>
<dbReference type="AlphaFoldDB" id="A0A444V5V2"/>
<name>A0A444V5V2_ACIRT</name>
<dbReference type="Pfam" id="PF06371">
    <property type="entry name" value="Drf_GBD"/>
    <property type="match status" value="1"/>
</dbReference>
<evidence type="ECO:0000313" key="2">
    <source>
        <dbReference type="EMBL" id="RXM95768.1"/>
    </source>
</evidence>
<protein>
    <submittedName>
        <fullName evidence="2">Protein diaphanous-like 3</fullName>
    </submittedName>
</protein>
<dbReference type="GO" id="GO:0031267">
    <property type="term" value="F:small GTPase binding"/>
    <property type="evidence" value="ECO:0007669"/>
    <property type="project" value="InterPro"/>
</dbReference>
<dbReference type="InterPro" id="IPR016024">
    <property type="entry name" value="ARM-type_fold"/>
</dbReference>
<sequence>MNLNEDRKAPLREKDLNMKKEMVIRYISTASKTGGLKSSHQISPQEFISELKSGATDERLFSCLDSLRVSLTSNPVRFWFCKDRPSIITEVQKIDPVKSLNANSDSTHFS</sequence>
<evidence type="ECO:0000259" key="1">
    <source>
        <dbReference type="Pfam" id="PF06371"/>
    </source>
</evidence>
<gene>
    <name evidence="2" type="ORF">EOD39_16490</name>
</gene>
<dbReference type="SUPFAM" id="SSF48371">
    <property type="entry name" value="ARM repeat"/>
    <property type="match status" value="1"/>
</dbReference>
<dbReference type="InterPro" id="IPR010473">
    <property type="entry name" value="GTPase-bd"/>
</dbReference>
<dbReference type="EMBL" id="SCEB01002116">
    <property type="protein sequence ID" value="RXM95768.1"/>
    <property type="molecule type" value="Genomic_DNA"/>
</dbReference>
<accession>A0A444V5V2</accession>
<evidence type="ECO:0000313" key="3">
    <source>
        <dbReference type="Proteomes" id="UP000289886"/>
    </source>
</evidence>
<dbReference type="PANTHER" id="PTHR45691:SF6">
    <property type="entry name" value="PROTEIN DIAPHANOUS"/>
    <property type="match status" value="1"/>
</dbReference>
<dbReference type="GO" id="GO:0030041">
    <property type="term" value="P:actin filament polymerization"/>
    <property type="evidence" value="ECO:0007669"/>
    <property type="project" value="TreeGrafter"/>
</dbReference>
<reference evidence="2 3" key="1">
    <citation type="submission" date="2019-01" db="EMBL/GenBank/DDBJ databases">
        <title>Draft Genome and Complete Hox-Cluster Characterization of the Sterlet Sturgeon (Acipenser ruthenus).</title>
        <authorList>
            <person name="Wei Q."/>
        </authorList>
    </citation>
    <scope>NUCLEOTIDE SEQUENCE [LARGE SCALE GENOMIC DNA]</scope>
    <source>
        <strain evidence="2">WHYD16114868_AA</strain>
        <tissue evidence="2">Blood</tissue>
    </source>
</reference>
<comment type="caution">
    <text evidence="2">The sequence shown here is derived from an EMBL/GenBank/DDBJ whole genome shotgun (WGS) entry which is preliminary data.</text>
</comment>
<feature type="domain" description="Formin GTPase-binding" evidence="1">
    <location>
        <begin position="1"/>
        <end position="78"/>
    </location>
</feature>
<dbReference type="Proteomes" id="UP000289886">
    <property type="component" value="Unassembled WGS sequence"/>
</dbReference>
<dbReference type="InterPro" id="IPR044933">
    <property type="entry name" value="DIA_GBD_sf"/>
</dbReference>